<dbReference type="CDD" id="cd12320">
    <property type="entry name" value="RRM6_RBM19_RRM5_MRD1"/>
    <property type="match status" value="1"/>
</dbReference>
<feature type="region of interest" description="Disordered" evidence="4">
    <location>
        <begin position="225"/>
        <end position="272"/>
    </location>
</feature>
<dbReference type="Gene3D" id="3.30.70.330">
    <property type="match status" value="5"/>
</dbReference>
<feature type="region of interest" description="Disordered" evidence="4">
    <location>
        <begin position="837"/>
        <end position="863"/>
    </location>
</feature>
<dbReference type="Proteomes" id="UP000419144">
    <property type="component" value="Unassembled WGS sequence"/>
</dbReference>
<dbReference type="PANTHER" id="PTHR23236">
    <property type="entry name" value="EUKARYOTIC TRANSLATION INITIATION FACTOR 4B/4H"/>
    <property type="match status" value="1"/>
</dbReference>
<evidence type="ECO:0000256" key="1">
    <source>
        <dbReference type="ARBA" id="ARBA00022737"/>
    </source>
</evidence>
<feature type="region of interest" description="Disordered" evidence="4">
    <location>
        <begin position="295"/>
        <end position="316"/>
    </location>
</feature>
<dbReference type="SUPFAM" id="SSF54928">
    <property type="entry name" value="RNA-binding domain, RBD"/>
    <property type="match status" value="3"/>
</dbReference>
<keyword evidence="2 3" id="KW-0694">RNA-binding</keyword>
<keyword evidence="1" id="KW-0677">Repeat</keyword>
<accession>A0A640K9Z0</accession>
<feature type="region of interest" description="Disordered" evidence="4">
    <location>
        <begin position="790"/>
        <end position="824"/>
    </location>
</feature>
<dbReference type="PROSITE" id="PS50102">
    <property type="entry name" value="RRM"/>
    <property type="match status" value="3"/>
</dbReference>
<dbReference type="InterPro" id="IPR035979">
    <property type="entry name" value="RBD_domain_sf"/>
</dbReference>
<dbReference type="VEuPathDB" id="TriTrypDB:LtaPh_1011200"/>
<evidence type="ECO:0000256" key="2">
    <source>
        <dbReference type="ARBA" id="ARBA00022884"/>
    </source>
</evidence>
<dbReference type="SMART" id="SM00360">
    <property type="entry name" value="RRM"/>
    <property type="match status" value="5"/>
</dbReference>
<sequence length="950" mass="103236">MTEKRVMSRVRILNLPNDCTEEQLKQHLLRTAPRDAPLLEITDVQFIRRPATALDRVHHHQHQKQRQGSLGTVTATKTPKTILRMAFVGFRTSSAGHFVARYFDNSFFRSCRLKVELAKGLNEVGVTLNQRRKQQQQEEENEKKKNSKPRASAANDSLASGLTSSTTRKRARDCDQEEGQEDGDTSATLADSLERRQREFVELRSKATEGPTWAAEVLLAPDVAPTATPDEEAQKSSAVDEKTKLRRRFQQPERCATDSGNKDEDEAEQERRALTRQQALGDVGDMDFLAGLAGRPTHSAVESEETAREEDGADDGALMCANDVDGDIPAIAMNAPSSTKPGKNDVDNDTAAMTQEAQEEIARASRRIRLGNIPYIATEEHLKQFAASLVGPVEAVHIPLTKDTRQNKGAAFVRFSSAEDAVRALQLCRGAILMGRLLRVSAAEEDPHSKRVLEREAALASTAAAQAAHGAPSGANLAGSSQFKQQREADRRGKDGGSGQMTWNTMYMNSHAAVETVAQRLGVRSEDVVGVGAKGAAVRAAIAEAYLTSEVQQVLSDDGIAFDLLEGATQNFLKSRSNTTILVKNLQLKDGNDAAELTKLFVRYGVLETSAFPSAGTFALFRYTHPQDARIAFTRLSYKIFKTAPLFLEWAPVGALMEDGEGGSASAVASSDLGLVAASSADADADADTGSSAAAAVAKAMVYTLFLTNIPFQTTEDELHAFLLDACPRLARAPETLIKRLVLQQEQGRAFLTVADQSTLAYCVAKLNGKTLAGRTLSCVVSKHTAQLQQQARVADTTTTTAQNTTRRSARDGGDDDNDDESDPIKTAVLARRRAVGANADDGSSGHTSNSVPLSKVPPGSDPQKLIVKNLPFEATEKDVRELFSAFSEIRTVRVPRKSHTFSSHRENNHRGFAFVEFLSEAEAARALETLKATHLYGRHLVLQYAKLDG</sequence>
<dbReference type="EMBL" id="BLBS01000012">
    <property type="protein sequence ID" value="GET86536.1"/>
    <property type="molecule type" value="Genomic_DNA"/>
</dbReference>
<feature type="domain" description="RRM" evidence="5">
    <location>
        <begin position="366"/>
        <end position="445"/>
    </location>
</feature>
<dbReference type="GO" id="GO:0003723">
    <property type="term" value="F:RNA binding"/>
    <property type="evidence" value="ECO:0007669"/>
    <property type="project" value="UniProtKB-UniRule"/>
</dbReference>
<feature type="region of interest" description="Disordered" evidence="4">
    <location>
        <begin position="470"/>
        <end position="502"/>
    </location>
</feature>
<feature type="compositionally biased region" description="Low complexity" evidence="4">
    <location>
        <begin position="790"/>
        <end position="807"/>
    </location>
</feature>
<feature type="compositionally biased region" description="Basic and acidic residues" evidence="4">
    <location>
        <begin position="485"/>
        <end position="495"/>
    </location>
</feature>
<evidence type="ECO:0000256" key="3">
    <source>
        <dbReference type="PROSITE-ProRule" id="PRU00176"/>
    </source>
</evidence>
<proteinExistence type="predicted"/>
<dbReference type="Pfam" id="PF00076">
    <property type="entry name" value="RRM_1"/>
    <property type="match status" value="2"/>
</dbReference>
<name>A0A640K9Z0_LEITA</name>
<evidence type="ECO:0000259" key="5">
    <source>
        <dbReference type="PROSITE" id="PS50102"/>
    </source>
</evidence>
<organism evidence="6 7">
    <name type="scientific">Leishmania tarentolae</name>
    <name type="common">Sauroleishmania tarentolae</name>
    <dbReference type="NCBI Taxonomy" id="5689"/>
    <lineage>
        <taxon>Eukaryota</taxon>
        <taxon>Discoba</taxon>
        <taxon>Euglenozoa</taxon>
        <taxon>Kinetoplastea</taxon>
        <taxon>Metakinetoplastina</taxon>
        <taxon>Trypanosomatida</taxon>
        <taxon>Trypanosomatidae</taxon>
        <taxon>Leishmaniinae</taxon>
        <taxon>Leishmania</taxon>
        <taxon>lizard Leishmania</taxon>
    </lineage>
</organism>
<comment type="caution">
    <text evidence="6">The sequence shown here is derived from an EMBL/GenBank/DDBJ whole genome shotgun (WGS) entry which is preliminary data.</text>
</comment>
<feature type="compositionally biased region" description="Basic and acidic residues" evidence="4">
    <location>
        <begin position="232"/>
        <end position="243"/>
    </location>
</feature>
<feature type="domain" description="RRM" evidence="5">
    <location>
        <begin position="703"/>
        <end position="784"/>
    </location>
</feature>
<dbReference type="PANTHER" id="PTHR23236:SF119">
    <property type="entry name" value="NUCLEAR RNA-BINDING PROTEIN SART-3"/>
    <property type="match status" value="1"/>
</dbReference>
<feature type="region of interest" description="Disordered" evidence="4">
    <location>
        <begin position="128"/>
        <end position="190"/>
    </location>
</feature>
<keyword evidence="7" id="KW-1185">Reference proteome</keyword>
<evidence type="ECO:0000313" key="7">
    <source>
        <dbReference type="Proteomes" id="UP000419144"/>
    </source>
</evidence>
<evidence type="ECO:0000313" key="6">
    <source>
        <dbReference type="EMBL" id="GET86536.1"/>
    </source>
</evidence>
<feature type="compositionally biased region" description="Acidic residues" evidence="4">
    <location>
        <begin position="175"/>
        <end position="184"/>
    </location>
</feature>
<reference evidence="6" key="1">
    <citation type="submission" date="2019-11" db="EMBL/GenBank/DDBJ databases">
        <title>Leishmania tarentolae CDS.</title>
        <authorList>
            <person name="Goto Y."/>
            <person name="Yamagishi J."/>
        </authorList>
    </citation>
    <scope>NUCLEOTIDE SEQUENCE [LARGE SCALE GENOMIC DNA]</scope>
    <source>
        <strain evidence="6">Parrot Tar II</strain>
    </source>
</reference>
<feature type="compositionally biased region" description="Polar residues" evidence="4">
    <location>
        <begin position="154"/>
        <end position="166"/>
    </location>
</feature>
<dbReference type="InterPro" id="IPR000504">
    <property type="entry name" value="RRM_dom"/>
</dbReference>
<dbReference type="AlphaFoldDB" id="A0A640K9Z0"/>
<dbReference type="OrthoDB" id="439639at2759"/>
<gene>
    <name evidence="6" type="ORF">LtaPh_1011200</name>
</gene>
<dbReference type="InterPro" id="IPR012677">
    <property type="entry name" value="Nucleotide-bd_a/b_plait_sf"/>
</dbReference>
<protein>
    <recommendedName>
        <fullName evidence="5">RRM domain-containing protein</fullName>
    </recommendedName>
</protein>
<feature type="domain" description="RRM" evidence="5">
    <location>
        <begin position="864"/>
        <end position="948"/>
    </location>
</feature>
<evidence type="ECO:0000256" key="4">
    <source>
        <dbReference type="SAM" id="MobiDB-lite"/>
    </source>
</evidence>